<evidence type="ECO:0000313" key="3">
    <source>
        <dbReference type="EMBL" id="SDF01783.1"/>
    </source>
</evidence>
<feature type="transmembrane region" description="Helical" evidence="2">
    <location>
        <begin position="230"/>
        <end position="251"/>
    </location>
</feature>
<keyword evidence="2" id="KW-0472">Membrane</keyword>
<protein>
    <submittedName>
        <fullName evidence="3">Uncharacterized protein</fullName>
    </submittedName>
</protein>
<keyword evidence="4" id="KW-1185">Reference proteome</keyword>
<name>A0A1G7HN11_9EURY</name>
<reference evidence="4" key="1">
    <citation type="submission" date="2016-10" db="EMBL/GenBank/DDBJ databases">
        <authorList>
            <person name="Varghese N."/>
            <person name="Submissions S."/>
        </authorList>
    </citation>
    <scope>NUCLEOTIDE SEQUENCE [LARGE SCALE GENOMIC DNA]</scope>
    <source>
        <strain evidence="4">IBRC-M 10760</strain>
    </source>
</reference>
<dbReference type="Proteomes" id="UP000199076">
    <property type="component" value="Unassembled WGS sequence"/>
</dbReference>
<sequence>MMNSIPCSKRSIVFVLLAVAVVGAVGTAAAVTVSEDSVPEEVTVETGTSVTVTLDDLYTDAPSEWTLRAETNLTGDRTWQISKRKFGGAGIANESGSGSSIETAVSQGDDDESVTLTISGTMPNRTEYSYDPQQNLSAITLYRVTDSGETKIDTINVPYYTENSKQARKQINQAKTAIDEAGSVSDSARTDYQSAIEFYNSGQFASAIREANSAQEAAQQAEQSQQTTQLLIYGGVGILMLALIGGGVWYWRNQQDDYDKLR</sequence>
<feature type="region of interest" description="Disordered" evidence="1">
    <location>
        <begin position="90"/>
        <end position="110"/>
    </location>
</feature>
<proteinExistence type="predicted"/>
<organism evidence="3 4">
    <name type="scientific">Halorientalis regularis</name>
    <dbReference type="NCBI Taxonomy" id="660518"/>
    <lineage>
        <taxon>Archaea</taxon>
        <taxon>Methanobacteriati</taxon>
        <taxon>Methanobacteriota</taxon>
        <taxon>Stenosarchaea group</taxon>
        <taxon>Halobacteria</taxon>
        <taxon>Halobacteriales</taxon>
        <taxon>Haloarculaceae</taxon>
        <taxon>Halorientalis</taxon>
    </lineage>
</organism>
<gene>
    <name evidence="3" type="ORF">SAMN05216218_10391</name>
</gene>
<dbReference type="EMBL" id="FNBK01000003">
    <property type="protein sequence ID" value="SDF01783.1"/>
    <property type="molecule type" value="Genomic_DNA"/>
</dbReference>
<evidence type="ECO:0000256" key="1">
    <source>
        <dbReference type="SAM" id="MobiDB-lite"/>
    </source>
</evidence>
<dbReference type="STRING" id="660518.SAMN05216218_10391"/>
<accession>A0A1G7HN11</accession>
<keyword evidence="2" id="KW-1133">Transmembrane helix</keyword>
<evidence type="ECO:0000256" key="2">
    <source>
        <dbReference type="SAM" id="Phobius"/>
    </source>
</evidence>
<feature type="compositionally biased region" description="Polar residues" evidence="1">
    <location>
        <begin position="94"/>
        <end position="106"/>
    </location>
</feature>
<dbReference type="AlphaFoldDB" id="A0A1G7HN11"/>
<keyword evidence="2" id="KW-0812">Transmembrane</keyword>
<evidence type="ECO:0000313" key="4">
    <source>
        <dbReference type="Proteomes" id="UP000199076"/>
    </source>
</evidence>